<dbReference type="InterPro" id="IPR031352">
    <property type="entry name" value="SesA"/>
</dbReference>
<dbReference type="InParanoid" id="A0A1Y2E0J0"/>
<gene>
    <name evidence="2" type="ORF">BCR38DRAFT_431594</name>
</gene>
<dbReference type="GeneID" id="63776323"/>
<dbReference type="OrthoDB" id="674604at2759"/>
<dbReference type="STRING" id="1141098.A0A1Y2E0J0"/>
<name>A0A1Y2E0J0_9PEZI</name>
<dbReference type="RefSeq" id="XP_040716149.1">
    <property type="nucleotide sequence ID" value="XM_040860111.1"/>
</dbReference>
<sequence length="219" mass="23461">MSGAEATAVLGVISSVIAIVEGIKKVYDAASSANGLPEAFREVAGRLPIITGILESAEQHIRDGQLDTALYEKTKLLIEKCKERAMILDGIFQKVLPAGDASRWARYIGAVKALGKEGKVETLMKGLLDDLLLLASRNGLETATADQVDQLGKAIEDLSGIEPSIPDSEFRETAFANNNFGTGPMTANNVVGNQKFQANYGTGKQFQAETQTFHMGKDD</sequence>
<dbReference type="Proteomes" id="UP000193689">
    <property type="component" value="Unassembled WGS sequence"/>
</dbReference>
<feature type="domain" description="NACHT-NTPase and P-loop NTPases N-terminal" evidence="1">
    <location>
        <begin position="13"/>
        <end position="134"/>
    </location>
</feature>
<evidence type="ECO:0000313" key="3">
    <source>
        <dbReference type="Proteomes" id="UP000193689"/>
    </source>
</evidence>
<accession>A0A1Y2E0J0</accession>
<proteinExistence type="predicted"/>
<evidence type="ECO:0000259" key="1">
    <source>
        <dbReference type="Pfam" id="PF17107"/>
    </source>
</evidence>
<dbReference type="EMBL" id="MCFJ01000006">
    <property type="protein sequence ID" value="ORY64997.1"/>
    <property type="molecule type" value="Genomic_DNA"/>
</dbReference>
<organism evidence="2 3">
    <name type="scientific">Pseudomassariella vexata</name>
    <dbReference type="NCBI Taxonomy" id="1141098"/>
    <lineage>
        <taxon>Eukaryota</taxon>
        <taxon>Fungi</taxon>
        <taxon>Dikarya</taxon>
        <taxon>Ascomycota</taxon>
        <taxon>Pezizomycotina</taxon>
        <taxon>Sordariomycetes</taxon>
        <taxon>Xylariomycetidae</taxon>
        <taxon>Amphisphaeriales</taxon>
        <taxon>Pseudomassariaceae</taxon>
        <taxon>Pseudomassariella</taxon>
    </lineage>
</organism>
<protein>
    <recommendedName>
        <fullName evidence="1">NACHT-NTPase and P-loop NTPases N-terminal domain-containing protein</fullName>
    </recommendedName>
</protein>
<comment type="caution">
    <text evidence="2">The sequence shown here is derived from an EMBL/GenBank/DDBJ whole genome shotgun (WGS) entry which is preliminary data.</text>
</comment>
<evidence type="ECO:0000313" key="2">
    <source>
        <dbReference type="EMBL" id="ORY64997.1"/>
    </source>
</evidence>
<keyword evidence="3" id="KW-1185">Reference proteome</keyword>
<dbReference type="AlphaFoldDB" id="A0A1Y2E0J0"/>
<reference evidence="2 3" key="1">
    <citation type="submission" date="2016-07" db="EMBL/GenBank/DDBJ databases">
        <title>Pervasive Adenine N6-methylation of Active Genes in Fungi.</title>
        <authorList>
            <consortium name="DOE Joint Genome Institute"/>
            <person name="Mondo S.J."/>
            <person name="Dannebaum R.O."/>
            <person name="Kuo R.C."/>
            <person name="Labutti K."/>
            <person name="Haridas S."/>
            <person name="Kuo A."/>
            <person name="Salamov A."/>
            <person name="Ahrendt S.R."/>
            <person name="Lipzen A."/>
            <person name="Sullivan W."/>
            <person name="Andreopoulos W.B."/>
            <person name="Clum A."/>
            <person name="Lindquist E."/>
            <person name="Daum C."/>
            <person name="Ramamoorthy G.K."/>
            <person name="Gryganskyi A."/>
            <person name="Culley D."/>
            <person name="Magnuson J.K."/>
            <person name="James T.Y."/>
            <person name="O'Malley M.A."/>
            <person name="Stajich J.E."/>
            <person name="Spatafora J.W."/>
            <person name="Visel A."/>
            <person name="Grigoriev I.V."/>
        </authorList>
    </citation>
    <scope>NUCLEOTIDE SEQUENCE [LARGE SCALE GENOMIC DNA]</scope>
    <source>
        <strain evidence="2 3">CBS 129021</strain>
    </source>
</reference>
<dbReference type="Pfam" id="PF17107">
    <property type="entry name" value="SesA"/>
    <property type="match status" value="1"/>
</dbReference>